<evidence type="ECO:0000256" key="1">
    <source>
        <dbReference type="ARBA" id="ARBA00022741"/>
    </source>
</evidence>
<organism evidence="3 4">
    <name type="scientific">Clohesyomyces aquaticus</name>
    <dbReference type="NCBI Taxonomy" id="1231657"/>
    <lineage>
        <taxon>Eukaryota</taxon>
        <taxon>Fungi</taxon>
        <taxon>Dikarya</taxon>
        <taxon>Ascomycota</taxon>
        <taxon>Pezizomycotina</taxon>
        <taxon>Dothideomycetes</taxon>
        <taxon>Pleosporomycetidae</taxon>
        <taxon>Pleosporales</taxon>
        <taxon>Lindgomycetaceae</taxon>
        <taxon>Clohesyomyces</taxon>
    </lineage>
</organism>
<name>A0A1Y2AAH5_9PLEO</name>
<evidence type="ECO:0000256" key="2">
    <source>
        <dbReference type="ARBA" id="ARBA00022840"/>
    </source>
</evidence>
<dbReference type="GO" id="GO:0005524">
    <property type="term" value="F:ATP binding"/>
    <property type="evidence" value="ECO:0007669"/>
    <property type="project" value="UniProtKB-KW"/>
</dbReference>
<dbReference type="Gene3D" id="3.30.420.40">
    <property type="match status" value="2"/>
</dbReference>
<dbReference type="Gene3D" id="3.90.640.10">
    <property type="entry name" value="Actin, Chain A, domain 4"/>
    <property type="match status" value="1"/>
</dbReference>
<keyword evidence="4" id="KW-1185">Reference proteome</keyword>
<dbReference type="SUPFAM" id="SSF53067">
    <property type="entry name" value="Actin-like ATPase domain"/>
    <property type="match status" value="2"/>
</dbReference>
<dbReference type="InterPro" id="IPR013126">
    <property type="entry name" value="Hsp_70_fam"/>
</dbReference>
<dbReference type="PANTHER" id="PTHR14187">
    <property type="entry name" value="ALPHA KINASE/ELONGATION FACTOR 2 KINASE"/>
    <property type="match status" value="1"/>
</dbReference>
<dbReference type="InterPro" id="IPR043129">
    <property type="entry name" value="ATPase_NBD"/>
</dbReference>
<dbReference type="PRINTS" id="PR00301">
    <property type="entry name" value="HEATSHOCK70"/>
</dbReference>
<evidence type="ECO:0008006" key="5">
    <source>
        <dbReference type="Google" id="ProtNLM"/>
    </source>
</evidence>
<protein>
    <recommendedName>
        <fullName evidence="5">Actin-like ATPase domain-containing protein</fullName>
    </recommendedName>
</protein>
<dbReference type="Pfam" id="PF00012">
    <property type="entry name" value="HSP70"/>
    <property type="match status" value="1"/>
</dbReference>
<gene>
    <name evidence="3" type="ORF">BCR34DRAFT_609684</name>
</gene>
<proteinExistence type="predicted"/>
<dbReference type="AlphaFoldDB" id="A0A1Y2AAH5"/>
<dbReference type="PANTHER" id="PTHR14187:SF5">
    <property type="entry name" value="HEAT SHOCK 70 KDA PROTEIN 12A"/>
    <property type="match status" value="1"/>
</dbReference>
<comment type="caution">
    <text evidence="3">The sequence shown here is derived from an EMBL/GenBank/DDBJ whole genome shotgun (WGS) entry which is preliminary data.</text>
</comment>
<keyword evidence="1" id="KW-0547">Nucleotide-binding</keyword>
<dbReference type="OrthoDB" id="2963168at2759"/>
<keyword evidence="2" id="KW-0067">ATP-binding</keyword>
<dbReference type="GO" id="GO:0140662">
    <property type="term" value="F:ATP-dependent protein folding chaperone"/>
    <property type="evidence" value="ECO:0007669"/>
    <property type="project" value="InterPro"/>
</dbReference>
<evidence type="ECO:0000313" key="3">
    <source>
        <dbReference type="EMBL" id="ORY19539.1"/>
    </source>
</evidence>
<sequence>MSISEIVVGIDFGTTYSGVSWAVNGGNRKIRVISDWEEANSTRDKVPTVIHYRDGDTPCWGYEAAAQGRDSLNNFRWFKVLLDSKPRYAHIVSSVKDRLKRVHKSAQEVAADYLRLLWDYAKEEIRKGTGMDDWQEVYSLKVVVTVPAVWSPRAKERTKEAAKSAGLPDDLTLVVEPEAAALTVLKERADDGTLEVGEVFVVCDAGGGTVDLISYKVRSVQPLELEECAVGTGDLCGSIFVDTAFEKFIKVKVGDKQYDNIRERWKTKMLRDFDEKVKRNFSSDTKMSSIELRDVQDDAQQGIEDETILLHPNELRTVFDMVCGQVVNLVEKQIAEVAHNGLSVKTILLVGGFGANRYLYHRILSSCRTIDEKMTVIQLKDAWSAICRGACLWGLEHSSQGSQAPTVKTRLARYSYGICRDLPWDPKNKSFSEQDKKKDTAHGGLLAKDQMVWFIEKGDPIEEGMLYRTQISQTVKTGVFRAMTFRQNHFSQQLWYCSSNEPPTRQGPSVKRLCSVDFEIWTGWLLLHENAFKSPVTGKRTRDANFDLLIKLGSANIDFEIKWRDEIVGTCTADYKEDAS</sequence>
<evidence type="ECO:0000313" key="4">
    <source>
        <dbReference type="Proteomes" id="UP000193144"/>
    </source>
</evidence>
<dbReference type="EMBL" id="MCFA01000002">
    <property type="protein sequence ID" value="ORY19539.1"/>
    <property type="molecule type" value="Genomic_DNA"/>
</dbReference>
<dbReference type="CDD" id="cd10170">
    <property type="entry name" value="ASKHA_NBD_HSP70"/>
    <property type="match status" value="1"/>
</dbReference>
<dbReference type="STRING" id="1231657.A0A1Y2AAH5"/>
<dbReference type="Proteomes" id="UP000193144">
    <property type="component" value="Unassembled WGS sequence"/>
</dbReference>
<accession>A0A1Y2AAH5</accession>
<reference evidence="3 4" key="1">
    <citation type="submission" date="2016-07" db="EMBL/GenBank/DDBJ databases">
        <title>Pervasive Adenine N6-methylation of Active Genes in Fungi.</title>
        <authorList>
            <consortium name="DOE Joint Genome Institute"/>
            <person name="Mondo S.J."/>
            <person name="Dannebaum R.O."/>
            <person name="Kuo R.C."/>
            <person name="Labutti K."/>
            <person name="Haridas S."/>
            <person name="Kuo A."/>
            <person name="Salamov A."/>
            <person name="Ahrendt S.R."/>
            <person name="Lipzen A."/>
            <person name="Sullivan W."/>
            <person name="Andreopoulos W.B."/>
            <person name="Clum A."/>
            <person name="Lindquist E."/>
            <person name="Daum C."/>
            <person name="Ramamoorthy G.K."/>
            <person name="Gryganskyi A."/>
            <person name="Culley D."/>
            <person name="Magnuson J.K."/>
            <person name="James T.Y."/>
            <person name="O'Malley M.A."/>
            <person name="Stajich J.E."/>
            <person name="Spatafora J.W."/>
            <person name="Visel A."/>
            <person name="Grigoriev I.V."/>
        </authorList>
    </citation>
    <scope>NUCLEOTIDE SEQUENCE [LARGE SCALE GENOMIC DNA]</scope>
    <source>
        <strain evidence="3 4">CBS 115471</strain>
    </source>
</reference>